<protein>
    <submittedName>
        <fullName evidence="1">Uncharacterized protein</fullName>
    </submittedName>
</protein>
<name>E9IVT1_SOLIN</name>
<reference evidence="1" key="1">
    <citation type="journal article" date="2011" name="Proc. Natl. Acad. Sci. U.S.A.">
        <title>The genome of the fire ant Solenopsis invicta.</title>
        <authorList>
            <person name="Wurm Y."/>
            <person name="Wang J."/>
            <person name="Riba-Grognuz O."/>
            <person name="Corona M."/>
            <person name="Nygaard S."/>
            <person name="Hunt B.G."/>
            <person name="Ingram K.K."/>
            <person name="Falquet L."/>
            <person name="Nipitwattanaphon M."/>
            <person name="Gotzek D."/>
            <person name="Dijkstra M.B."/>
            <person name="Oettler J."/>
            <person name="Comtesse F."/>
            <person name="Shih C.J."/>
            <person name="Wu W.J."/>
            <person name="Yang C.C."/>
            <person name="Thomas J."/>
            <person name="Beaudoing E."/>
            <person name="Pradervand S."/>
            <person name="Flegel V."/>
            <person name="Cook E.D."/>
            <person name="Fabbretti R."/>
            <person name="Stockinger H."/>
            <person name="Long L."/>
            <person name="Farmerie W.G."/>
            <person name="Oakey J."/>
            <person name="Boomsma J.J."/>
            <person name="Pamilo P."/>
            <person name="Yi S.V."/>
            <person name="Heinze J."/>
            <person name="Goodisman M.A."/>
            <person name="Farinelli L."/>
            <person name="Harshman K."/>
            <person name="Hulo N."/>
            <person name="Cerutti L."/>
            <person name="Xenarios I."/>
            <person name="Shoemaker D."/>
            <person name="Keller L."/>
        </authorList>
    </citation>
    <scope>NUCLEOTIDE SEQUENCE [LARGE SCALE GENOMIC DNA]</scope>
</reference>
<dbReference type="EMBL" id="GL766426">
    <property type="protein sequence ID" value="EFZ15321.1"/>
    <property type="molecule type" value="Genomic_DNA"/>
</dbReference>
<accession>E9IVT1</accession>
<evidence type="ECO:0000313" key="1">
    <source>
        <dbReference type="EMBL" id="EFZ15321.1"/>
    </source>
</evidence>
<proteinExistence type="predicted"/>
<gene>
    <name evidence="1" type="ORF">SINV_06612</name>
</gene>
<dbReference type="HOGENOM" id="CLU_115571_1_0_1"/>
<sequence>MFEPYILHDEPTNFAEEELCTDCEVNNNVPVCDTSTFHPSLEEDLLLKALDEMDIVDTIEDEGLKYIAGVETADMPVVTDVDWVQFISRGKCMYPSDDLLKAARIMNVEFSKYHGSSLCKDKWIFEKLADIVTSQIESIELPRDVILCLVRTRTYIRIREINRQISVQNRCKNKKKKLIKFTNNKT</sequence>
<organism>
    <name type="scientific">Solenopsis invicta</name>
    <name type="common">Red imported fire ant</name>
    <name type="synonym">Solenopsis wagneri</name>
    <dbReference type="NCBI Taxonomy" id="13686"/>
    <lineage>
        <taxon>Eukaryota</taxon>
        <taxon>Metazoa</taxon>
        <taxon>Ecdysozoa</taxon>
        <taxon>Arthropoda</taxon>
        <taxon>Hexapoda</taxon>
        <taxon>Insecta</taxon>
        <taxon>Pterygota</taxon>
        <taxon>Neoptera</taxon>
        <taxon>Endopterygota</taxon>
        <taxon>Hymenoptera</taxon>
        <taxon>Apocrita</taxon>
        <taxon>Aculeata</taxon>
        <taxon>Formicoidea</taxon>
        <taxon>Formicidae</taxon>
        <taxon>Myrmicinae</taxon>
        <taxon>Solenopsis</taxon>
    </lineage>
</organism>
<dbReference type="AlphaFoldDB" id="E9IVT1"/>
<feature type="non-terminal residue" evidence="1">
    <location>
        <position position="186"/>
    </location>
</feature>